<protein>
    <submittedName>
        <fullName evidence="3">Uncharacterized protein</fullName>
    </submittedName>
</protein>
<feature type="region of interest" description="Disordered" evidence="1">
    <location>
        <begin position="35"/>
        <end position="58"/>
    </location>
</feature>
<keyword evidence="2" id="KW-1185">Reference proteome</keyword>
<name>A0A914VAS3_9BILA</name>
<feature type="compositionally biased region" description="Low complexity" evidence="1">
    <location>
        <begin position="35"/>
        <end position="51"/>
    </location>
</feature>
<evidence type="ECO:0000313" key="3">
    <source>
        <dbReference type="WBParaSite" id="PSAMB.scaffold17517size1110.g37312.t1"/>
    </source>
</evidence>
<sequence length="107" mass="11841">MVLLFQQTRLNLTMRRVDGGKHVPFCLVTGRSHVVGHNSSSSSSSRLSAANRATERGGLIRSEHPNIVSLGRVNEVNGLRRSNGVYSAQPPQDLDARRIRYDEANMI</sequence>
<dbReference type="Proteomes" id="UP000887566">
    <property type="component" value="Unplaced"/>
</dbReference>
<proteinExistence type="predicted"/>
<organism evidence="2 3">
    <name type="scientific">Plectus sambesii</name>
    <dbReference type="NCBI Taxonomy" id="2011161"/>
    <lineage>
        <taxon>Eukaryota</taxon>
        <taxon>Metazoa</taxon>
        <taxon>Ecdysozoa</taxon>
        <taxon>Nematoda</taxon>
        <taxon>Chromadorea</taxon>
        <taxon>Plectida</taxon>
        <taxon>Plectina</taxon>
        <taxon>Plectoidea</taxon>
        <taxon>Plectidae</taxon>
        <taxon>Plectus</taxon>
    </lineage>
</organism>
<dbReference type="AlphaFoldDB" id="A0A914VAS3"/>
<evidence type="ECO:0000256" key="1">
    <source>
        <dbReference type="SAM" id="MobiDB-lite"/>
    </source>
</evidence>
<dbReference type="WBParaSite" id="PSAMB.scaffold17517size1110.g37312.t1">
    <property type="protein sequence ID" value="PSAMB.scaffold17517size1110.g37312.t1"/>
    <property type="gene ID" value="PSAMB.scaffold17517size1110.g37312"/>
</dbReference>
<evidence type="ECO:0000313" key="2">
    <source>
        <dbReference type="Proteomes" id="UP000887566"/>
    </source>
</evidence>
<reference evidence="3" key="1">
    <citation type="submission" date="2022-11" db="UniProtKB">
        <authorList>
            <consortium name="WormBaseParasite"/>
        </authorList>
    </citation>
    <scope>IDENTIFICATION</scope>
</reference>
<accession>A0A914VAS3</accession>